<protein>
    <submittedName>
        <fullName evidence="1">Unannotated protein</fullName>
    </submittedName>
</protein>
<gene>
    <name evidence="1" type="ORF">UFOPK1493_02650</name>
</gene>
<organism evidence="1">
    <name type="scientific">freshwater metagenome</name>
    <dbReference type="NCBI Taxonomy" id="449393"/>
    <lineage>
        <taxon>unclassified sequences</taxon>
        <taxon>metagenomes</taxon>
        <taxon>ecological metagenomes</taxon>
    </lineage>
</organism>
<name>A0A6J6EFC4_9ZZZZ</name>
<dbReference type="AlphaFoldDB" id="A0A6J6EFC4"/>
<reference evidence="1" key="1">
    <citation type="submission" date="2020-05" db="EMBL/GenBank/DDBJ databases">
        <authorList>
            <person name="Chiriac C."/>
            <person name="Salcher M."/>
            <person name="Ghai R."/>
            <person name="Kavagutti S V."/>
        </authorList>
    </citation>
    <scope>NUCLEOTIDE SEQUENCE</scope>
</reference>
<evidence type="ECO:0000313" key="1">
    <source>
        <dbReference type="EMBL" id="CAB4575052.1"/>
    </source>
</evidence>
<proteinExistence type="predicted"/>
<sequence>MEIVTTIQSLDDLERVLDRVIATAEPVVIVHRGQRLRIVVDDRPSRLTKLVRRDDVVVADPEALVHLEWVRSIDGSENP</sequence>
<accession>A0A6J6EFC4</accession>
<dbReference type="EMBL" id="CAEZSR010000116">
    <property type="protein sequence ID" value="CAB4575052.1"/>
    <property type="molecule type" value="Genomic_DNA"/>
</dbReference>